<gene>
    <name evidence="2" type="ORF">LTRI10_LOCUS12122</name>
</gene>
<dbReference type="AlphaFoldDB" id="A0AAV2D9S5"/>
<protein>
    <submittedName>
        <fullName evidence="2">Uncharacterized protein</fullName>
    </submittedName>
</protein>
<keyword evidence="3" id="KW-1185">Reference proteome</keyword>
<evidence type="ECO:0000313" key="3">
    <source>
        <dbReference type="Proteomes" id="UP001497516"/>
    </source>
</evidence>
<feature type="region of interest" description="Disordered" evidence="1">
    <location>
        <begin position="1"/>
        <end position="50"/>
    </location>
</feature>
<dbReference type="Proteomes" id="UP001497516">
    <property type="component" value="Chromosome 2"/>
</dbReference>
<organism evidence="2 3">
    <name type="scientific">Linum trigynum</name>
    <dbReference type="NCBI Taxonomy" id="586398"/>
    <lineage>
        <taxon>Eukaryota</taxon>
        <taxon>Viridiplantae</taxon>
        <taxon>Streptophyta</taxon>
        <taxon>Embryophyta</taxon>
        <taxon>Tracheophyta</taxon>
        <taxon>Spermatophyta</taxon>
        <taxon>Magnoliopsida</taxon>
        <taxon>eudicotyledons</taxon>
        <taxon>Gunneridae</taxon>
        <taxon>Pentapetalae</taxon>
        <taxon>rosids</taxon>
        <taxon>fabids</taxon>
        <taxon>Malpighiales</taxon>
        <taxon>Linaceae</taxon>
        <taxon>Linum</taxon>
    </lineage>
</organism>
<feature type="compositionally biased region" description="Basic and acidic residues" evidence="1">
    <location>
        <begin position="24"/>
        <end position="36"/>
    </location>
</feature>
<name>A0AAV2D9S5_9ROSI</name>
<reference evidence="2 3" key="1">
    <citation type="submission" date="2024-04" db="EMBL/GenBank/DDBJ databases">
        <authorList>
            <person name="Fracassetti M."/>
        </authorList>
    </citation>
    <scope>NUCLEOTIDE SEQUENCE [LARGE SCALE GENOMIC DNA]</scope>
</reference>
<proteinExistence type="predicted"/>
<evidence type="ECO:0000313" key="2">
    <source>
        <dbReference type="EMBL" id="CAL1369589.1"/>
    </source>
</evidence>
<sequence>MQHQLPNKTGGGASPEQLPDSGDEEGRGGDEEGEKVTEDEDSNGTVVERKIRSRRSDPLLLADVLV</sequence>
<dbReference type="EMBL" id="OZ034815">
    <property type="protein sequence ID" value="CAL1369589.1"/>
    <property type="molecule type" value="Genomic_DNA"/>
</dbReference>
<accession>A0AAV2D9S5</accession>
<evidence type="ECO:0000256" key="1">
    <source>
        <dbReference type="SAM" id="MobiDB-lite"/>
    </source>
</evidence>